<evidence type="ECO:0000313" key="1">
    <source>
        <dbReference type="EMBL" id="MCL9817621.1"/>
    </source>
</evidence>
<proteinExistence type="predicted"/>
<dbReference type="PANTHER" id="PTHR39186">
    <property type="entry name" value="DUF2071 FAMILY PROTEIN"/>
    <property type="match status" value="1"/>
</dbReference>
<organism evidence="1 2">
    <name type="scientific">Natronocalculus amylovorans</name>
    <dbReference type="NCBI Taxonomy" id="2917812"/>
    <lineage>
        <taxon>Archaea</taxon>
        <taxon>Methanobacteriati</taxon>
        <taxon>Methanobacteriota</taxon>
        <taxon>Stenosarchaea group</taxon>
        <taxon>Halobacteria</taxon>
        <taxon>Halobacteriales</taxon>
        <taxon>Haloferacaceae</taxon>
        <taxon>Natronocalculus</taxon>
    </lineage>
</organism>
<dbReference type="EMBL" id="JAKRVX010000004">
    <property type="protein sequence ID" value="MCL9817621.1"/>
    <property type="molecule type" value="Genomic_DNA"/>
</dbReference>
<evidence type="ECO:0000313" key="2">
    <source>
        <dbReference type="Proteomes" id="UP001203207"/>
    </source>
</evidence>
<reference evidence="1" key="1">
    <citation type="journal article" date="2022" name="Syst. Appl. Microbiol.">
        <title>Natronocalculus amylovorans gen. nov., sp. nov., and Natranaeroarchaeum aerophilus sp. nov., dominant culturable amylolytic natronoarchaea from hypersaline soda lakes in southwestern Siberia.</title>
        <authorList>
            <person name="Sorokin D.Y."/>
            <person name="Elcheninov A.G."/>
            <person name="Khizhniak T.V."/>
            <person name="Koenen M."/>
            <person name="Bale N.J."/>
            <person name="Damste J.S.S."/>
            <person name="Kublanov I.V."/>
        </authorList>
    </citation>
    <scope>NUCLEOTIDE SEQUENCE</scope>
    <source>
        <strain evidence="1">AArc-St2</strain>
    </source>
</reference>
<dbReference type="RefSeq" id="WP_250584851.1">
    <property type="nucleotide sequence ID" value="NZ_JAKRVX010000004.1"/>
</dbReference>
<dbReference type="AlphaFoldDB" id="A0AAE3FYH0"/>
<name>A0AAE3FYH0_9EURY</name>
<protein>
    <submittedName>
        <fullName evidence="1">DUF2071 domain-containing protein</fullName>
    </submittedName>
</protein>
<dbReference type="PANTHER" id="PTHR39186:SF1">
    <property type="entry name" value="DUF2071 DOMAIN-CONTAINING PROTEIN"/>
    <property type="match status" value="1"/>
</dbReference>
<accession>A0AAE3FYH0</accession>
<keyword evidence="2" id="KW-1185">Reference proteome</keyword>
<dbReference type="SUPFAM" id="SSF160104">
    <property type="entry name" value="Acetoacetate decarboxylase-like"/>
    <property type="match status" value="1"/>
</dbReference>
<comment type="caution">
    <text evidence="1">The sequence shown here is derived from an EMBL/GenBank/DDBJ whole genome shotgun (WGS) entry which is preliminary data.</text>
</comment>
<dbReference type="Pfam" id="PF09844">
    <property type="entry name" value="DUF2071"/>
    <property type="match status" value="1"/>
</dbReference>
<reference evidence="1" key="2">
    <citation type="submission" date="2022-02" db="EMBL/GenBank/DDBJ databases">
        <authorList>
            <person name="Elcheninov A.G."/>
            <person name="Sorokin D.Y."/>
            <person name="Kublanov I.V."/>
        </authorList>
    </citation>
    <scope>NUCLEOTIDE SEQUENCE</scope>
    <source>
        <strain evidence="1">AArc-St2</strain>
    </source>
</reference>
<dbReference type="InterPro" id="IPR018644">
    <property type="entry name" value="DUF2071"/>
</dbReference>
<dbReference type="InterPro" id="IPR023375">
    <property type="entry name" value="ADC_dom_sf"/>
</dbReference>
<sequence length="230" mass="25554">MFSRPSNRLLEMTWEDGLFIHWPVEPDTIASTLPDGLSVATHDEDAWLGIVPFEMADIRPVGSPIGRSFPELNLRTYVDGPAGKGVYFFNLDAADRVGVQIARRLFSLPYYTAEMAIDRSENGIRFQSRRTEPSASPARFDATYRPTGDVFTASAGSLEAFLTENYRFYAHGTRLYTGTISHEPWPLQDAIVNIKSNTLFEAAGFTHSSGNPHVTYSKSIDVSAGRPKKV</sequence>
<gene>
    <name evidence="1" type="ORF">AArcSt2_11755</name>
</gene>
<dbReference type="Proteomes" id="UP001203207">
    <property type="component" value="Unassembled WGS sequence"/>
</dbReference>